<protein>
    <recommendedName>
        <fullName evidence="3">HAT C-terminal dimerisation domain-containing protein</fullName>
    </recommendedName>
</protein>
<gene>
    <name evidence="1" type="ORF">PR048_028844</name>
</gene>
<evidence type="ECO:0000313" key="2">
    <source>
        <dbReference type="Proteomes" id="UP001159363"/>
    </source>
</evidence>
<evidence type="ECO:0008006" key="3">
    <source>
        <dbReference type="Google" id="ProtNLM"/>
    </source>
</evidence>
<dbReference type="SUPFAM" id="SSF53098">
    <property type="entry name" value="Ribonuclease H-like"/>
    <property type="match status" value="1"/>
</dbReference>
<keyword evidence="2" id="KW-1185">Reference proteome</keyword>
<comment type="caution">
    <text evidence="1">The sequence shown here is derived from an EMBL/GenBank/DDBJ whole genome shotgun (WGS) entry which is preliminary data.</text>
</comment>
<dbReference type="InterPro" id="IPR012337">
    <property type="entry name" value="RNaseH-like_sf"/>
</dbReference>
<organism evidence="1 2">
    <name type="scientific">Dryococelus australis</name>
    <dbReference type="NCBI Taxonomy" id="614101"/>
    <lineage>
        <taxon>Eukaryota</taxon>
        <taxon>Metazoa</taxon>
        <taxon>Ecdysozoa</taxon>
        <taxon>Arthropoda</taxon>
        <taxon>Hexapoda</taxon>
        <taxon>Insecta</taxon>
        <taxon>Pterygota</taxon>
        <taxon>Neoptera</taxon>
        <taxon>Polyneoptera</taxon>
        <taxon>Phasmatodea</taxon>
        <taxon>Verophasmatodea</taxon>
        <taxon>Anareolatae</taxon>
        <taxon>Phasmatidae</taxon>
        <taxon>Eurycanthinae</taxon>
        <taxon>Dryococelus</taxon>
    </lineage>
</organism>
<dbReference type="EMBL" id="JARBHB010000013">
    <property type="protein sequence ID" value="KAJ8869835.1"/>
    <property type="molecule type" value="Genomic_DNA"/>
</dbReference>
<dbReference type="PANTHER" id="PTHR45913:SF21">
    <property type="entry name" value="DUF4371 DOMAIN-CONTAINING PROTEIN"/>
    <property type="match status" value="1"/>
</dbReference>
<accession>A0ABQ9GBP5</accession>
<evidence type="ECO:0000313" key="1">
    <source>
        <dbReference type="EMBL" id="KAJ8869835.1"/>
    </source>
</evidence>
<proteinExistence type="predicted"/>
<sequence length="292" mass="33532">MTKSFHDHKLAKNFETVSLSHQTVSKKTAEISKQLDAQLSTEIAQRKYFSVVLDESTDITYVCQLCQFLPVRKAHIYSARVLVVEKYGGFSKCSCIVTDNAKSMTDKNTGLVWLLRQNDDVPVLHCIIHHNVLCRKFVKMNNVMKDSSTPQELNEISAEFHDIPLHSEIRWLSADPMAVTIEDQDPELQMELYKRKSDVQLSTKQILTHGQLWNFVMPEEYPKFHNLALTVTSMFGSTYICECAFLTMKMLKSKQRNRLFQDPLKSNLRIVTTEMEADIVGLVNEHTAQCSH</sequence>
<reference evidence="1 2" key="1">
    <citation type="submission" date="2023-02" db="EMBL/GenBank/DDBJ databases">
        <title>LHISI_Scaffold_Assembly.</title>
        <authorList>
            <person name="Stuart O.P."/>
            <person name="Cleave R."/>
            <person name="Magrath M.J.L."/>
            <person name="Mikheyev A.S."/>
        </authorList>
    </citation>
    <scope>NUCLEOTIDE SEQUENCE [LARGE SCALE GENOMIC DNA]</scope>
    <source>
        <strain evidence="1">Daus_M_001</strain>
        <tissue evidence="1">Leg muscle</tissue>
    </source>
</reference>
<dbReference type="Proteomes" id="UP001159363">
    <property type="component" value="Chromosome 12"/>
</dbReference>
<name>A0ABQ9GBP5_9NEOP</name>
<dbReference type="PANTHER" id="PTHR45913">
    <property type="entry name" value="EPM2A-INTERACTING PROTEIN 1"/>
    <property type="match status" value="1"/>
</dbReference>